<keyword evidence="1" id="KW-0732">Signal</keyword>
<dbReference type="Gene3D" id="3.40.390.10">
    <property type="entry name" value="Collagenase (Catalytic Domain)"/>
    <property type="match status" value="1"/>
</dbReference>
<dbReference type="Pfam" id="PF00932">
    <property type="entry name" value="LTD"/>
    <property type="match status" value="1"/>
</dbReference>
<dbReference type="Gene3D" id="2.60.40.3010">
    <property type="match status" value="3"/>
</dbReference>
<dbReference type="GO" id="GO:0016020">
    <property type="term" value="C:membrane"/>
    <property type="evidence" value="ECO:0007669"/>
    <property type="project" value="TreeGrafter"/>
</dbReference>
<dbReference type="Pfam" id="PF22352">
    <property type="entry name" value="K319L-like_PKD"/>
    <property type="match status" value="3"/>
</dbReference>
<dbReference type="Pfam" id="PF17963">
    <property type="entry name" value="Big_9"/>
    <property type="match status" value="1"/>
</dbReference>
<dbReference type="PANTHER" id="PTHR46182">
    <property type="entry name" value="FI19480P1"/>
    <property type="match status" value="1"/>
</dbReference>
<dbReference type="KEGG" id="pdv:FFU37_09710"/>
<evidence type="ECO:0000313" key="4">
    <source>
        <dbReference type="Proteomes" id="UP000310065"/>
    </source>
</evidence>
<organism evidence="3 4">
    <name type="scientific">Pseudoalteromonas distincta</name>
    <dbReference type="NCBI Taxonomy" id="77608"/>
    <lineage>
        <taxon>Bacteria</taxon>
        <taxon>Pseudomonadati</taxon>
        <taxon>Pseudomonadota</taxon>
        <taxon>Gammaproteobacteria</taxon>
        <taxon>Alteromonadales</taxon>
        <taxon>Pseudoalteromonadaceae</taxon>
        <taxon>Pseudoalteromonas</taxon>
    </lineage>
</organism>
<dbReference type="Proteomes" id="UP000310065">
    <property type="component" value="Chromosome L1"/>
</dbReference>
<protein>
    <recommendedName>
        <fullName evidence="2">LTD domain-containing protein</fullName>
    </recommendedName>
</protein>
<feature type="domain" description="LTD" evidence="2">
    <location>
        <begin position="518"/>
        <end position="656"/>
    </location>
</feature>
<gene>
    <name evidence="3" type="ORF">FFU37_09710</name>
</gene>
<evidence type="ECO:0000256" key="1">
    <source>
        <dbReference type="SAM" id="SignalP"/>
    </source>
</evidence>
<feature type="signal peptide" evidence="1">
    <location>
        <begin position="1"/>
        <end position="25"/>
    </location>
</feature>
<sequence>MVKNNINKWLSLLFLSLLITGCGGGGEGSDSTTAPGNTAPSVTLSVSSNVITSNQSFTITALASDSDGQIASYQWQQLSGPEFTFTSNGNTLTATAPSVTTDTTFSFSVTVTDNSGATAQQVFSGTITSQNNAPTVNITGPSSALASTLVSLVANAQDTDGTISNINWIQSAGDNVEFSQTDGVLSFTAPNVSENTTLGFSVTVTDNAGKSAQASKTVLINQVNSAPTVIVTGPEEAEKDDSVTLVADAQDSDGSINSITWQQISGPVVELTQTQTSINFNAPTVAQNTNITFVVTVTDDDNATNSAQKTVVVLAPNNPPAADDVSISVQYNQATEFSLVVSDADNDTVQIDFGDDLNGAQISVIDAQALLFSYTPPANSITSQSYTLTASDSKDTTEFTLNITVVDSTPATISNVTPQNNNDPVLVDSPVSITFSDIMLTSTLAVNSSSGACTGSVQVSVDDFTTCLALNIESLSGTTSDTSTYFHTVNVSASFNEDSQYIVRVTADLTNFDDTAIETQTATSFTTSSQDIKITEVSSVQFSNDLPWIEIYNGTGAAVNLQSYSLKTRSINMINSSTSAQTTFSLPNKELENGEYLILQSKFGDDFLVNASVNNPKIALVGNASDEIRPYWYINGFVELLNSAGTQTIDFVKFGNSVQEPVTPSQWQGGNAEQIISEQGGSLKRELNATDTNQSTDWSYSVFNTPAGPNNINCTIDDDEDGIPDCAEQQGTTFAGLPLYEWGARTSQKDIFIEVDYMDSTDVGITPHRTALEKVATVFAGKGYTVHFDVGDLFDRNTNTAPQNFDLGGGNLVPFNSYTPFEYDLSSPNLFAYKMEFSDITRRPIFHYLLMASSGNEDGSISGSGIAEISGNDLMVTMGGWGLTLDTQVATNVTYNYQASTIFHELGHNLGLYHGGDEEVNFKPNHLSSMNYLYQLAGLSTIGNNEGDRYYERFYPGNASCDIAPNTNSHLGSTDDFIIDYSNGSSADLNESTILEVQGLNRNSSLPVDFNCNAINTESLTSFDTNQDNTISILSDVDEWSVLNLQFYMQSAGNRFGVPNTNNSKVHNLQSSPANIETLPSYIKEAQPSSAIIAELKAIKEQ</sequence>
<dbReference type="SUPFAM" id="SSF55486">
    <property type="entry name" value="Metalloproteases ('zincins'), catalytic domain"/>
    <property type="match status" value="1"/>
</dbReference>
<dbReference type="GO" id="GO:0008237">
    <property type="term" value="F:metallopeptidase activity"/>
    <property type="evidence" value="ECO:0007669"/>
    <property type="project" value="InterPro"/>
</dbReference>
<dbReference type="PANTHER" id="PTHR46182:SF2">
    <property type="entry name" value="FI19480P1"/>
    <property type="match status" value="1"/>
</dbReference>
<dbReference type="InterPro" id="IPR024079">
    <property type="entry name" value="MetalloPept_cat_dom_sf"/>
</dbReference>
<dbReference type="RefSeq" id="WP_138489381.1">
    <property type="nucleotide sequence ID" value="NZ_CP040558.1"/>
</dbReference>
<proteinExistence type="predicted"/>
<dbReference type="GeneID" id="88775923"/>
<dbReference type="InterPro" id="IPR001322">
    <property type="entry name" value="Lamin_tail_dom"/>
</dbReference>
<reference evidence="3 4" key="1">
    <citation type="submission" date="2019-05" db="EMBL/GenBank/DDBJ databases">
        <title>Complete genome sequence of Pseudoalteromonas sp. 16-SW-7(T) isolated from the Okhotsk Sea, Russia.</title>
        <authorList>
            <person name="Nguyen T.H."/>
            <person name="Nedashkovskaya O.I."/>
            <person name="Kim S.-G."/>
        </authorList>
    </citation>
    <scope>NUCLEOTIDE SEQUENCE [LARGE SCALE GENOMIC DNA]</scope>
    <source>
        <strain evidence="3 4">16-SW-7</strain>
    </source>
</reference>
<evidence type="ECO:0000313" key="3">
    <source>
        <dbReference type="EMBL" id="QCU74710.1"/>
    </source>
</evidence>
<evidence type="ECO:0000259" key="2">
    <source>
        <dbReference type="PROSITE" id="PS51841"/>
    </source>
</evidence>
<dbReference type="EMBL" id="CP040558">
    <property type="protein sequence ID" value="QCU74710.1"/>
    <property type="molecule type" value="Genomic_DNA"/>
</dbReference>
<dbReference type="InterPro" id="IPR029865">
    <property type="entry name" value="KIAA0319-like"/>
</dbReference>
<feature type="chain" id="PRO_5020463129" description="LTD domain-containing protein" evidence="1">
    <location>
        <begin position="26"/>
        <end position="1102"/>
    </location>
</feature>
<dbReference type="AlphaFoldDB" id="A0A4P9J1F4"/>
<dbReference type="PROSITE" id="PS51257">
    <property type="entry name" value="PROKAR_LIPOPROTEIN"/>
    <property type="match status" value="1"/>
</dbReference>
<dbReference type="PROSITE" id="PS51841">
    <property type="entry name" value="LTD"/>
    <property type="match status" value="1"/>
</dbReference>
<dbReference type="GO" id="GO:0031410">
    <property type="term" value="C:cytoplasmic vesicle"/>
    <property type="evidence" value="ECO:0007669"/>
    <property type="project" value="TreeGrafter"/>
</dbReference>
<name>A0A4P9J1F4_9GAMM</name>
<accession>A0A4P9J1F4</accession>